<comment type="caution">
    <text evidence="1">The sequence shown here is derived from an EMBL/GenBank/DDBJ whole genome shotgun (WGS) entry which is preliminary data.</text>
</comment>
<dbReference type="AlphaFoldDB" id="X1PPD3"/>
<protein>
    <submittedName>
        <fullName evidence="1">Uncharacterized protein</fullName>
    </submittedName>
</protein>
<sequence>MEIMDNIYEVDKKYLPQRSKSDEYLENANEYYGRVKTLLPNIPEEVLKQFFYKHSILDISDYAWLDYRTLKFFKERWNSSFIINESGIKNNDKVIINKENHFELGYLYPRTESIRDYLLKYHTWP</sequence>
<organism evidence="1">
    <name type="scientific">marine sediment metagenome</name>
    <dbReference type="NCBI Taxonomy" id="412755"/>
    <lineage>
        <taxon>unclassified sequences</taxon>
        <taxon>metagenomes</taxon>
        <taxon>ecological metagenomes</taxon>
    </lineage>
</organism>
<reference evidence="1" key="1">
    <citation type="journal article" date="2014" name="Front. Microbiol.">
        <title>High frequency of phylogenetically diverse reductive dehalogenase-homologous genes in deep subseafloor sedimentary metagenomes.</title>
        <authorList>
            <person name="Kawai M."/>
            <person name="Futagami T."/>
            <person name="Toyoda A."/>
            <person name="Takaki Y."/>
            <person name="Nishi S."/>
            <person name="Hori S."/>
            <person name="Arai W."/>
            <person name="Tsubouchi T."/>
            <person name="Morono Y."/>
            <person name="Uchiyama I."/>
            <person name="Ito T."/>
            <person name="Fujiyama A."/>
            <person name="Inagaki F."/>
            <person name="Takami H."/>
        </authorList>
    </citation>
    <scope>NUCLEOTIDE SEQUENCE</scope>
    <source>
        <strain evidence="1">Expedition CK06-06</strain>
    </source>
</reference>
<dbReference type="EMBL" id="BARV01038257">
    <property type="protein sequence ID" value="GAI58137.1"/>
    <property type="molecule type" value="Genomic_DNA"/>
</dbReference>
<evidence type="ECO:0000313" key="1">
    <source>
        <dbReference type="EMBL" id="GAI58137.1"/>
    </source>
</evidence>
<gene>
    <name evidence="1" type="ORF">S06H3_58988</name>
</gene>
<proteinExistence type="predicted"/>
<name>X1PPD3_9ZZZZ</name>
<accession>X1PPD3</accession>